<evidence type="ECO:0000256" key="1">
    <source>
        <dbReference type="SAM" id="MobiDB-lite"/>
    </source>
</evidence>
<reference evidence="2" key="2">
    <citation type="journal article" date="2015" name="Data Brief">
        <title>Shoot transcriptome of the giant reed, Arundo donax.</title>
        <authorList>
            <person name="Barrero R.A."/>
            <person name="Guerrero F.D."/>
            <person name="Moolhuijzen P."/>
            <person name="Goolsby J.A."/>
            <person name="Tidwell J."/>
            <person name="Bellgard S.E."/>
            <person name="Bellgard M.I."/>
        </authorList>
    </citation>
    <scope>NUCLEOTIDE SEQUENCE</scope>
    <source>
        <tissue evidence="2">Shoot tissue taken approximately 20 cm above the soil surface</tissue>
    </source>
</reference>
<evidence type="ECO:0008006" key="3">
    <source>
        <dbReference type="Google" id="ProtNLM"/>
    </source>
</evidence>
<dbReference type="EMBL" id="GBRH01176814">
    <property type="protein sequence ID" value="JAE21082.1"/>
    <property type="molecule type" value="Transcribed_RNA"/>
</dbReference>
<feature type="compositionally biased region" description="Gly residues" evidence="1">
    <location>
        <begin position="150"/>
        <end position="159"/>
    </location>
</feature>
<feature type="compositionally biased region" description="Low complexity" evidence="1">
    <location>
        <begin position="37"/>
        <end position="47"/>
    </location>
</feature>
<protein>
    <recommendedName>
        <fullName evidence="3">Exonuclease domain-containing protein</fullName>
    </recommendedName>
</protein>
<dbReference type="AlphaFoldDB" id="A0A0A9G9D6"/>
<feature type="compositionally biased region" description="Basic and acidic residues" evidence="1">
    <location>
        <begin position="94"/>
        <end position="105"/>
    </location>
</feature>
<organism evidence="2">
    <name type="scientific">Arundo donax</name>
    <name type="common">Giant reed</name>
    <name type="synonym">Donax arundinaceus</name>
    <dbReference type="NCBI Taxonomy" id="35708"/>
    <lineage>
        <taxon>Eukaryota</taxon>
        <taxon>Viridiplantae</taxon>
        <taxon>Streptophyta</taxon>
        <taxon>Embryophyta</taxon>
        <taxon>Tracheophyta</taxon>
        <taxon>Spermatophyta</taxon>
        <taxon>Magnoliopsida</taxon>
        <taxon>Liliopsida</taxon>
        <taxon>Poales</taxon>
        <taxon>Poaceae</taxon>
        <taxon>PACMAD clade</taxon>
        <taxon>Arundinoideae</taxon>
        <taxon>Arundineae</taxon>
        <taxon>Arundo</taxon>
    </lineage>
</organism>
<feature type="compositionally biased region" description="Low complexity" evidence="1">
    <location>
        <begin position="69"/>
        <end position="88"/>
    </location>
</feature>
<reference evidence="2" key="1">
    <citation type="submission" date="2014-09" db="EMBL/GenBank/DDBJ databases">
        <authorList>
            <person name="Magalhaes I.L.F."/>
            <person name="Oliveira U."/>
            <person name="Santos F.R."/>
            <person name="Vidigal T.H.D.A."/>
            <person name="Brescovit A.D."/>
            <person name="Santos A.J."/>
        </authorList>
    </citation>
    <scope>NUCLEOTIDE SEQUENCE</scope>
    <source>
        <tissue evidence="2">Shoot tissue taken approximately 20 cm above the soil surface</tissue>
    </source>
</reference>
<sequence length="169" mass="18021">MARCDSRRKLRRLGEFDHFVVVDFEATCSEDARIYRRSSLSSPRCSSTPPPATSSPRSAPTCGRGTTLASPRSARSSRAPGRTRSTAAWISARRRQEPPRRRDVGRLGLPDHAGVGVPLQGPRQAGLLRPVGQPPGPLRGGVRRRAAQPAGGGQGGGPAVGRPPPLRPR</sequence>
<feature type="region of interest" description="Disordered" evidence="1">
    <location>
        <begin position="37"/>
        <end position="169"/>
    </location>
</feature>
<proteinExistence type="predicted"/>
<evidence type="ECO:0000313" key="2">
    <source>
        <dbReference type="EMBL" id="JAE21082.1"/>
    </source>
</evidence>
<accession>A0A0A9G9D6</accession>
<name>A0A0A9G9D6_ARUDO</name>